<dbReference type="AlphaFoldDB" id="A0A918D3N8"/>
<keyword evidence="4" id="KW-1185">Reference proteome</keyword>
<evidence type="ECO:0000313" key="3">
    <source>
        <dbReference type="EMBL" id="GGN62095.1"/>
    </source>
</evidence>
<evidence type="ECO:0000259" key="2">
    <source>
        <dbReference type="Pfam" id="PF12172"/>
    </source>
</evidence>
<name>A0A918D3N8_9ACTN</name>
<dbReference type="Pfam" id="PF01796">
    <property type="entry name" value="OB_ChsH2_C"/>
    <property type="match status" value="1"/>
</dbReference>
<sequence length="150" mass="15911">MPSPQSPPAGDRQVGADITHQHGTRTTLTITVCHACSARWFPPREVCSTCASDDVENIESEPQGVVYASTVVRVAPPGFQAPFVLAYIDISGVRVLAHSPSSDQALTPDTPVRLTVAPIARTAEGQLVSYAVEPLDGRDDTTTPTTGETR</sequence>
<gene>
    <name evidence="3" type="ORF">GCM10011579_028920</name>
</gene>
<comment type="caution">
    <text evidence="3">The sequence shown here is derived from an EMBL/GenBank/DDBJ whole genome shotgun (WGS) entry which is preliminary data.</text>
</comment>
<dbReference type="RefSeq" id="WP_189186346.1">
    <property type="nucleotide sequence ID" value="NZ_BMMM01000004.1"/>
</dbReference>
<dbReference type="InterPro" id="IPR022002">
    <property type="entry name" value="ChsH2_Znr"/>
</dbReference>
<feature type="domain" description="ChsH2 C-terminal OB-fold" evidence="1">
    <location>
        <begin position="59"/>
        <end position="115"/>
    </location>
</feature>
<proteinExistence type="predicted"/>
<dbReference type="Proteomes" id="UP000600365">
    <property type="component" value="Unassembled WGS sequence"/>
</dbReference>
<evidence type="ECO:0008006" key="5">
    <source>
        <dbReference type="Google" id="ProtNLM"/>
    </source>
</evidence>
<evidence type="ECO:0000259" key="1">
    <source>
        <dbReference type="Pfam" id="PF01796"/>
    </source>
</evidence>
<protein>
    <recommendedName>
        <fullName evidence="5">DUF35 domain-containing protein</fullName>
    </recommendedName>
</protein>
<dbReference type="PANTHER" id="PTHR34075">
    <property type="entry name" value="BLR3430 PROTEIN"/>
    <property type="match status" value="1"/>
</dbReference>
<dbReference type="Pfam" id="PF12172">
    <property type="entry name" value="zf-ChsH2"/>
    <property type="match status" value="1"/>
</dbReference>
<dbReference type="InterPro" id="IPR002878">
    <property type="entry name" value="ChsH2_C"/>
</dbReference>
<dbReference type="Gene3D" id="6.10.30.10">
    <property type="match status" value="1"/>
</dbReference>
<evidence type="ECO:0000313" key="4">
    <source>
        <dbReference type="Proteomes" id="UP000600365"/>
    </source>
</evidence>
<organism evidence="3 4">
    <name type="scientific">Streptomyces albiflavescens</name>
    <dbReference type="NCBI Taxonomy" id="1623582"/>
    <lineage>
        <taxon>Bacteria</taxon>
        <taxon>Bacillati</taxon>
        <taxon>Actinomycetota</taxon>
        <taxon>Actinomycetes</taxon>
        <taxon>Kitasatosporales</taxon>
        <taxon>Streptomycetaceae</taxon>
        <taxon>Streptomyces</taxon>
    </lineage>
</organism>
<dbReference type="PANTHER" id="PTHR34075:SF5">
    <property type="entry name" value="BLR3430 PROTEIN"/>
    <property type="match status" value="1"/>
</dbReference>
<accession>A0A918D3N8</accession>
<dbReference type="EMBL" id="BMMM01000004">
    <property type="protein sequence ID" value="GGN62095.1"/>
    <property type="molecule type" value="Genomic_DNA"/>
</dbReference>
<feature type="domain" description="ChsH2 rubredoxin-like zinc ribbon" evidence="2">
    <location>
        <begin position="28"/>
        <end position="56"/>
    </location>
</feature>
<dbReference type="InterPro" id="IPR052513">
    <property type="entry name" value="Thioester_dehydratase-like"/>
</dbReference>
<dbReference type="InterPro" id="IPR012340">
    <property type="entry name" value="NA-bd_OB-fold"/>
</dbReference>
<dbReference type="SUPFAM" id="SSF50249">
    <property type="entry name" value="Nucleic acid-binding proteins"/>
    <property type="match status" value="1"/>
</dbReference>
<reference evidence="3 4" key="1">
    <citation type="journal article" date="2014" name="Int. J. Syst. Evol. Microbiol.">
        <title>Complete genome sequence of Corynebacterium casei LMG S-19264T (=DSM 44701T), isolated from a smear-ripened cheese.</title>
        <authorList>
            <consortium name="US DOE Joint Genome Institute (JGI-PGF)"/>
            <person name="Walter F."/>
            <person name="Albersmeier A."/>
            <person name="Kalinowski J."/>
            <person name="Ruckert C."/>
        </authorList>
    </citation>
    <scope>NUCLEOTIDE SEQUENCE [LARGE SCALE GENOMIC DNA]</scope>
    <source>
        <strain evidence="3 4">CGMCC 4.7111</strain>
    </source>
</reference>